<reference evidence="2" key="1">
    <citation type="journal article" date="2019" name="Int. J. Syst. Evol. Microbiol.">
        <title>The Global Catalogue of Microorganisms (GCM) 10K type strain sequencing project: providing services to taxonomists for standard genome sequencing and annotation.</title>
        <authorList>
            <consortium name="The Broad Institute Genomics Platform"/>
            <consortium name="The Broad Institute Genome Sequencing Center for Infectious Disease"/>
            <person name="Wu L."/>
            <person name="Ma J."/>
        </authorList>
    </citation>
    <scope>NUCLEOTIDE SEQUENCE [LARGE SCALE GENOMIC DNA]</scope>
    <source>
        <strain evidence="2">CCM 8947</strain>
    </source>
</reference>
<dbReference type="Proteomes" id="UP001597192">
    <property type="component" value="Unassembled WGS sequence"/>
</dbReference>
<dbReference type="RefSeq" id="WP_125697685.1">
    <property type="nucleotide sequence ID" value="NZ_JBHTOG010000019.1"/>
</dbReference>
<dbReference type="SUPFAM" id="SSF53474">
    <property type="entry name" value="alpha/beta-Hydrolases"/>
    <property type="match status" value="1"/>
</dbReference>
<dbReference type="PANTHER" id="PTHR48098">
    <property type="entry name" value="ENTEROCHELIN ESTERASE-RELATED"/>
    <property type="match status" value="1"/>
</dbReference>
<keyword evidence="2" id="KW-1185">Reference proteome</keyword>
<dbReference type="GO" id="GO:0016787">
    <property type="term" value="F:hydrolase activity"/>
    <property type="evidence" value="ECO:0007669"/>
    <property type="project" value="UniProtKB-KW"/>
</dbReference>
<sequence length="247" mass="27342">MALMQLDYYSSALQMSTLVNIIVPDEIRIAGKALSKTPVLWMLHGLSDDGSAPLRLSKLELYTQETGLVVVMPSAGRSFYLDDIHGQNYFTLVSEELPHYLHLLLGLSNEKALNHIAGISMGGYGAARIALTHPERYSHVGLLSGVLDTSLRADHVSAEQQHEFPFLYGDTARLTGDLNPLSLLENAQGQDLMIHVFCGTGDGLLPMSQNFVSRGRQLGLEITGSFSKGDHEWRFWDRSLDTFTHEL</sequence>
<name>A0ABW4CP46_9LACO</name>
<dbReference type="PANTHER" id="PTHR48098:SF1">
    <property type="entry name" value="DIACYLGLYCEROL ACYLTRANSFERASE_MYCOLYLTRANSFERASE AG85A"/>
    <property type="match status" value="1"/>
</dbReference>
<dbReference type="InterPro" id="IPR050583">
    <property type="entry name" value="Mycobacterial_A85_antigen"/>
</dbReference>
<proteinExistence type="predicted"/>
<evidence type="ECO:0000313" key="2">
    <source>
        <dbReference type="Proteomes" id="UP001597192"/>
    </source>
</evidence>
<organism evidence="1 2">
    <name type="scientific">Lacticaseibacillus yichunensis</name>
    <dbReference type="NCBI Taxonomy" id="2486015"/>
    <lineage>
        <taxon>Bacteria</taxon>
        <taxon>Bacillati</taxon>
        <taxon>Bacillota</taxon>
        <taxon>Bacilli</taxon>
        <taxon>Lactobacillales</taxon>
        <taxon>Lactobacillaceae</taxon>
        <taxon>Lacticaseibacillus</taxon>
    </lineage>
</organism>
<gene>
    <name evidence="1" type="ORF">ACFQ47_04245</name>
</gene>
<dbReference type="InterPro" id="IPR000801">
    <property type="entry name" value="Esterase-like"/>
</dbReference>
<protein>
    <submittedName>
        <fullName evidence="1">Alpha/beta hydrolase</fullName>
    </submittedName>
</protein>
<dbReference type="Pfam" id="PF00756">
    <property type="entry name" value="Esterase"/>
    <property type="match status" value="1"/>
</dbReference>
<dbReference type="InterPro" id="IPR029058">
    <property type="entry name" value="AB_hydrolase_fold"/>
</dbReference>
<dbReference type="Gene3D" id="3.40.50.1820">
    <property type="entry name" value="alpha/beta hydrolase"/>
    <property type="match status" value="1"/>
</dbReference>
<evidence type="ECO:0000313" key="1">
    <source>
        <dbReference type="EMBL" id="MFD1431889.1"/>
    </source>
</evidence>
<comment type="caution">
    <text evidence="1">The sequence shown here is derived from an EMBL/GenBank/DDBJ whole genome shotgun (WGS) entry which is preliminary data.</text>
</comment>
<keyword evidence="1" id="KW-0378">Hydrolase</keyword>
<dbReference type="EMBL" id="JBHTOG010000019">
    <property type="protein sequence ID" value="MFD1431889.1"/>
    <property type="molecule type" value="Genomic_DNA"/>
</dbReference>
<accession>A0ABW4CP46</accession>